<keyword evidence="5" id="KW-1185">Reference proteome</keyword>
<dbReference type="GO" id="GO:1990002">
    <property type="term" value="F:methylglyoxal reductase (NADPH) (acetol producing) activity"/>
    <property type="evidence" value="ECO:0007669"/>
    <property type="project" value="TreeGrafter"/>
</dbReference>
<evidence type="ECO:0000256" key="1">
    <source>
        <dbReference type="ARBA" id="ARBA00023002"/>
    </source>
</evidence>
<evidence type="ECO:0000259" key="3">
    <source>
        <dbReference type="Pfam" id="PF25137"/>
    </source>
</evidence>
<dbReference type="InterPro" id="IPR056798">
    <property type="entry name" value="ADH_Fe_C"/>
</dbReference>
<dbReference type="FunFam" id="3.40.50.1970:FF:000003">
    <property type="entry name" value="Alcohol dehydrogenase, iron-containing"/>
    <property type="match status" value="1"/>
</dbReference>
<dbReference type="InterPro" id="IPR044731">
    <property type="entry name" value="BDH-like"/>
</dbReference>
<dbReference type="PANTHER" id="PTHR43633">
    <property type="entry name" value="ALCOHOL DEHYDROGENASE YQHD"/>
    <property type="match status" value="1"/>
</dbReference>
<dbReference type="GO" id="GO:0046872">
    <property type="term" value="F:metal ion binding"/>
    <property type="evidence" value="ECO:0007669"/>
    <property type="project" value="InterPro"/>
</dbReference>
<dbReference type="Gene3D" id="1.20.1090.10">
    <property type="entry name" value="Dehydroquinate synthase-like - alpha domain"/>
    <property type="match status" value="1"/>
</dbReference>
<dbReference type="GO" id="GO:1990362">
    <property type="term" value="F:butanol dehydrogenase (NAD+) activity"/>
    <property type="evidence" value="ECO:0007669"/>
    <property type="project" value="InterPro"/>
</dbReference>
<evidence type="ECO:0000259" key="2">
    <source>
        <dbReference type="Pfam" id="PF00465"/>
    </source>
</evidence>
<accession>A0A8J6J0R1</accession>
<feature type="domain" description="Fe-containing alcohol dehydrogenase-like C-terminal" evidence="3">
    <location>
        <begin position="192"/>
        <end position="394"/>
    </location>
</feature>
<evidence type="ECO:0000313" key="5">
    <source>
        <dbReference type="Proteomes" id="UP000628736"/>
    </source>
</evidence>
<sequence>MEAFQFYSPTQIIFGRGTEEQVGEQIARRGGSRVLVVYGGQSAVKSGLLSRVLASLEQSGLSCDTLGGVKPNPRLSLVLSGIQRAEAFQANFLLAIGGGSVIDTAKAIADGVANPELDLWDDLWMKKVPLERSLPVGVVLTIPAAGSESSDSAVLTKDDTLEKRGLGSDLHRPRFAILNPDLTATLPRYQVACGVVDIMSHTMDRYFNPITTNQLTDELAEGLLRVVISSGRRAMDHPGDYQAMSELMWAGSLSHNGLTGLGGKKDFAPHQLGHELSARFDSAHGATLSAVWGSWARYCLDADVSRFARFGVKVWGLDPTGRTERELALSAIDATVYFFHSLDMPTCFSELGCGLQSEKELEELTRRCTFFGTRTIGTFRVLDHDDILAIYRMANH</sequence>
<dbReference type="Pfam" id="PF25137">
    <property type="entry name" value="ADH_Fe_C"/>
    <property type="match status" value="1"/>
</dbReference>
<reference evidence="4" key="1">
    <citation type="submission" date="2020-08" db="EMBL/GenBank/DDBJ databases">
        <title>Genome public.</title>
        <authorList>
            <person name="Liu C."/>
            <person name="Sun Q."/>
        </authorList>
    </citation>
    <scope>NUCLEOTIDE SEQUENCE</scope>
    <source>
        <strain evidence="4">NSJ-23</strain>
    </source>
</reference>
<dbReference type="CDD" id="cd08187">
    <property type="entry name" value="BDH"/>
    <property type="match status" value="1"/>
</dbReference>
<dbReference type="GO" id="GO:0008106">
    <property type="term" value="F:alcohol dehydrogenase (NADP+) activity"/>
    <property type="evidence" value="ECO:0007669"/>
    <property type="project" value="TreeGrafter"/>
</dbReference>
<feature type="domain" description="Alcohol dehydrogenase iron-type/glycerol dehydrogenase GldA" evidence="2">
    <location>
        <begin position="9"/>
        <end position="180"/>
    </location>
</feature>
<dbReference type="RefSeq" id="WP_186852067.1">
    <property type="nucleotide sequence ID" value="NZ_JACOPO010000001.1"/>
</dbReference>
<organism evidence="4 5">
    <name type="scientific">Flintibacter hominis</name>
    <dbReference type="NCBI Taxonomy" id="2763048"/>
    <lineage>
        <taxon>Bacteria</taxon>
        <taxon>Bacillati</taxon>
        <taxon>Bacillota</taxon>
        <taxon>Clostridia</taxon>
        <taxon>Eubacteriales</taxon>
        <taxon>Flintibacter</taxon>
    </lineage>
</organism>
<dbReference type="PANTHER" id="PTHR43633:SF1">
    <property type="entry name" value="ALCOHOL DEHYDROGENASE YQHD"/>
    <property type="match status" value="1"/>
</dbReference>
<dbReference type="SUPFAM" id="SSF56796">
    <property type="entry name" value="Dehydroquinate synthase-like"/>
    <property type="match status" value="1"/>
</dbReference>
<dbReference type="Proteomes" id="UP000628736">
    <property type="component" value="Unassembled WGS sequence"/>
</dbReference>
<keyword evidence="1" id="KW-0560">Oxidoreductase</keyword>
<dbReference type="InterPro" id="IPR001670">
    <property type="entry name" value="ADH_Fe/GldA"/>
</dbReference>
<gene>
    <name evidence="4" type="ORF">H8S11_02525</name>
</gene>
<dbReference type="AlphaFoldDB" id="A0A8J6J0R1"/>
<dbReference type="GO" id="GO:0005829">
    <property type="term" value="C:cytosol"/>
    <property type="evidence" value="ECO:0007669"/>
    <property type="project" value="TreeGrafter"/>
</dbReference>
<comment type="caution">
    <text evidence="4">The sequence shown here is derived from an EMBL/GenBank/DDBJ whole genome shotgun (WGS) entry which is preliminary data.</text>
</comment>
<dbReference type="Pfam" id="PF00465">
    <property type="entry name" value="Fe-ADH"/>
    <property type="match status" value="1"/>
</dbReference>
<proteinExistence type="predicted"/>
<name>A0A8J6J0R1_9FIRM</name>
<protein>
    <submittedName>
        <fullName evidence="4">Iron-containing alcohol dehydrogenase</fullName>
    </submittedName>
</protein>
<dbReference type="Gene3D" id="3.40.50.1970">
    <property type="match status" value="1"/>
</dbReference>
<dbReference type="EMBL" id="JACOPO010000001">
    <property type="protein sequence ID" value="MBC5721699.1"/>
    <property type="molecule type" value="Genomic_DNA"/>
</dbReference>
<evidence type="ECO:0000313" key="4">
    <source>
        <dbReference type="EMBL" id="MBC5721699.1"/>
    </source>
</evidence>